<keyword evidence="5 8" id="KW-0812">Transmembrane</keyword>
<dbReference type="AlphaFoldDB" id="A0A6N2SR80"/>
<evidence type="ECO:0000256" key="8">
    <source>
        <dbReference type="SAM" id="Phobius"/>
    </source>
</evidence>
<feature type="transmembrane region" description="Helical" evidence="8">
    <location>
        <begin position="295"/>
        <end position="316"/>
    </location>
</feature>
<evidence type="ECO:0000313" key="9">
    <source>
        <dbReference type="EMBL" id="VYS95118.1"/>
    </source>
</evidence>
<evidence type="ECO:0000256" key="7">
    <source>
        <dbReference type="ARBA" id="ARBA00023136"/>
    </source>
</evidence>
<dbReference type="GO" id="GO:0005886">
    <property type="term" value="C:plasma membrane"/>
    <property type="evidence" value="ECO:0007669"/>
    <property type="project" value="UniProtKB-SubCell"/>
</dbReference>
<feature type="transmembrane region" description="Helical" evidence="8">
    <location>
        <begin position="336"/>
        <end position="369"/>
    </location>
</feature>
<name>A0A6N2SR80_9FIRM</name>
<evidence type="ECO:0000256" key="3">
    <source>
        <dbReference type="ARBA" id="ARBA00022448"/>
    </source>
</evidence>
<accession>A0A6N2SR80</accession>
<feature type="transmembrane region" description="Helical" evidence="8">
    <location>
        <begin position="236"/>
        <end position="263"/>
    </location>
</feature>
<evidence type="ECO:0000256" key="4">
    <source>
        <dbReference type="ARBA" id="ARBA00022475"/>
    </source>
</evidence>
<proteinExistence type="inferred from homology"/>
<feature type="transmembrane region" description="Helical" evidence="8">
    <location>
        <begin position="12"/>
        <end position="37"/>
    </location>
</feature>
<evidence type="ECO:0000256" key="2">
    <source>
        <dbReference type="ARBA" id="ARBA00009773"/>
    </source>
</evidence>
<keyword evidence="6 8" id="KW-1133">Transmembrane helix</keyword>
<dbReference type="InterPro" id="IPR002549">
    <property type="entry name" value="AI-2E-like"/>
</dbReference>
<dbReference type="GO" id="GO:0055085">
    <property type="term" value="P:transmembrane transport"/>
    <property type="evidence" value="ECO:0007669"/>
    <property type="project" value="TreeGrafter"/>
</dbReference>
<reference evidence="9" key="1">
    <citation type="submission" date="2019-11" db="EMBL/GenBank/DDBJ databases">
        <authorList>
            <person name="Feng L."/>
        </authorList>
    </citation>
    <scope>NUCLEOTIDE SEQUENCE</scope>
    <source>
        <strain evidence="9">AundefinedLFYP135</strain>
    </source>
</reference>
<gene>
    <name evidence="9" type="primary">tqsA</name>
    <name evidence="9" type="ORF">AULFYP135_01043</name>
</gene>
<feature type="transmembrane region" description="Helical" evidence="8">
    <location>
        <begin position="88"/>
        <end position="109"/>
    </location>
</feature>
<evidence type="ECO:0000256" key="5">
    <source>
        <dbReference type="ARBA" id="ARBA00022692"/>
    </source>
</evidence>
<keyword evidence="7 8" id="KW-0472">Membrane</keyword>
<keyword evidence="4" id="KW-1003">Cell membrane</keyword>
<keyword evidence="3" id="KW-0813">Transport</keyword>
<dbReference type="EMBL" id="CACRSL010000003">
    <property type="protein sequence ID" value="VYS95118.1"/>
    <property type="molecule type" value="Genomic_DNA"/>
</dbReference>
<dbReference type="PANTHER" id="PTHR21716">
    <property type="entry name" value="TRANSMEMBRANE PROTEIN"/>
    <property type="match status" value="1"/>
</dbReference>
<evidence type="ECO:0000256" key="1">
    <source>
        <dbReference type="ARBA" id="ARBA00004651"/>
    </source>
</evidence>
<dbReference type="PANTHER" id="PTHR21716:SF53">
    <property type="entry name" value="PERMEASE PERM-RELATED"/>
    <property type="match status" value="1"/>
</dbReference>
<feature type="transmembrane region" description="Helical" evidence="8">
    <location>
        <begin position="183"/>
        <end position="202"/>
    </location>
</feature>
<feature type="transmembrane region" description="Helical" evidence="8">
    <location>
        <begin position="269"/>
        <end position="288"/>
    </location>
</feature>
<dbReference type="Pfam" id="PF01594">
    <property type="entry name" value="AI-2E_transport"/>
    <property type="match status" value="1"/>
</dbReference>
<evidence type="ECO:0000256" key="6">
    <source>
        <dbReference type="ARBA" id="ARBA00022989"/>
    </source>
</evidence>
<protein>
    <submittedName>
        <fullName evidence="9">AI-2 transport protein TqsA</fullName>
    </submittedName>
</protein>
<organism evidence="9">
    <name type="scientific">uncultured Anaerotruncus sp</name>
    <dbReference type="NCBI Taxonomy" id="905011"/>
    <lineage>
        <taxon>Bacteria</taxon>
        <taxon>Bacillati</taxon>
        <taxon>Bacillota</taxon>
        <taxon>Clostridia</taxon>
        <taxon>Eubacteriales</taxon>
        <taxon>Oscillospiraceae</taxon>
        <taxon>Anaerotruncus</taxon>
        <taxon>environmental samples</taxon>
    </lineage>
</organism>
<sequence>MKIEWNRKYNTIAVYAFLVVVASIVFLAGVLNFQWLMGMTMKIINLLMPFIYGFVMAYILNPVLHFIESKIFPPLFGDRGSYKLRRALSIFLTYLFAFFTIGVFFSSVIPQIVESVYNLASRIPSYLGSIEGIIRQIVAETNSVDLPSDVVDSLVISFEDALNSLYAVLRATLPVLMDFTVKFSAGVLNWVLGLIISVYMFMGKERFFAQAKKLLYALFEKDTVDEILRQTRDSHAIFSGFITGKILDSLIIGLICFACLSVFRMPYAMLISVIVGVTNVIPYFGPFIGAIPSVFIMLTVSPIKALFLALFILVLQQFDGNILGPKILGQSTGLSAFWVVFSIMLFGGLFGFVGMFIGVPTFAVIYSNIRAFAERRLRRKNLPLATRDYAVDAHDLVD</sequence>
<comment type="subcellular location">
    <subcellularLocation>
        <location evidence="1">Cell membrane</location>
        <topology evidence="1">Multi-pass membrane protein</topology>
    </subcellularLocation>
</comment>
<feature type="transmembrane region" description="Helical" evidence="8">
    <location>
        <begin position="43"/>
        <end position="67"/>
    </location>
</feature>
<comment type="similarity">
    <text evidence="2">Belongs to the autoinducer-2 exporter (AI-2E) (TC 2.A.86) family.</text>
</comment>